<dbReference type="EnsemblPlants" id="AVESA.00010b.r2.7CG0700040.1">
    <property type="protein sequence ID" value="AVESA.00010b.r2.7CG0700040.1.CDS.1"/>
    <property type="gene ID" value="AVESA.00010b.r2.7CG0700040"/>
</dbReference>
<evidence type="ECO:0000313" key="1">
    <source>
        <dbReference type="EnsemblPlants" id="AVESA.00010b.r2.7CG0700040.1.CDS.1"/>
    </source>
</evidence>
<sequence length="490" mass="52169">MEPLDDCKSSSKHQCTTTSTSLLLAIKLAKDRAMAAMAPTQQALPPPILGVLETTLVTPSPRTGPAAPESSLPLTFFDLPWVNSEPVERVFFYRLAADADIATILSNLKTSLSQALHAFYPLAGHLRLTPGTADRYELYYQPGDGVTFTVAEYSDAVDFDELATDEPKEVAKITPLAPPLPEGGALLALQATVLQRGLAIGMAVHHAACDGAGSTRFLHTWAAASTGANGPAPPVVDRTLVNDPGSRLYDCLVKAMPTQMEHVKTPDEHLFDTFTLSKEDIQRVKDVISGEAGRRGAAPPRCSSLVATFSFVWSCYQRAKDAGSNSGDKTYLHFPMDQHSRMKPPIPNEYLGNCVSVVLNAAPMDQLAAPGAGCLFVACTAVAAGIEDGVGAVASPDTIEYWTERFKEAAVAGTGMLSVAGSSRFRVYEVDLGFGRPAKVEIVSVARTGAMAVADGRSSGSAMEVGISLPAAGMQRFQKCFQDAITWLHH</sequence>
<accession>A0ACD6A741</accession>
<protein>
    <submittedName>
        <fullName evidence="1">Uncharacterized protein</fullName>
    </submittedName>
</protein>
<evidence type="ECO:0000313" key="2">
    <source>
        <dbReference type="Proteomes" id="UP001732700"/>
    </source>
</evidence>
<name>A0ACD6A741_AVESA</name>
<proteinExistence type="predicted"/>
<dbReference type="Proteomes" id="UP001732700">
    <property type="component" value="Chromosome 7C"/>
</dbReference>
<reference evidence="1" key="1">
    <citation type="submission" date="2021-05" db="EMBL/GenBank/DDBJ databases">
        <authorList>
            <person name="Scholz U."/>
            <person name="Mascher M."/>
            <person name="Fiebig A."/>
        </authorList>
    </citation>
    <scope>NUCLEOTIDE SEQUENCE [LARGE SCALE GENOMIC DNA]</scope>
</reference>
<keyword evidence="2" id="KW-1185">Reference proteome</keyword>
<organism evidence="1 2">
    <name type="scientific">Avena sativa</name>
    <name type="common">Oat</name>
    <dbReference type="NCBI Taxonomy" id="4498"/>
    <lineage>
        <taxon>Eukaryota</taxon>
        <taxon>Viridiplantae</taxon>
        <taxon>Streptophyta</taxon>
        <taxon>Embryophyta</taxon>
        <taxon>Tracheophyta</taxon>
        <taxon>Spermatophyta</taxon>
        <taxon>Magnoliopsida</taxon>
        <taxon>Liliopsida</taxon>
        <taxon>Poales</taxon>
        <taxon>Poaceae</taxon>
        <taxon>BOP clade</taxon>
        <taxon>Pooideae</taxon>
        <taxon>Poodae</taxon>
        <taxon>Poeae</taxon>
        <taxon>Poeae Chloroplast Group 1 (Aveneae type)</taxon>
        <taxon>Aveninae</taxon>
        <taxon>Avena</taxon>
    </lineage>
</organism>
<reference evidence="1" key="2">
    <citation type="submission" date="2025-09" db="UniProtKB">
        <authorList>
            <consortium name="EnsemblPlants"/>
        </authorList>
    </citation>
    <scope>IDENTIFICATION</scope>
</reference>